<dbReference type="PANTHER" id="PTHR43176">
    <property type="entry name" value="3-HYDROXYISOBUTYRYL-COA HYDROLASE-RELATED"/>
    <property type="match status" value="1"/>
</dbReference>
<comment type="caution">
    <text evidence="5">The sequence shown here is derived from an EMBL/GenBank/DDBJ whole genome shotgun (WGS) entry which is preliminary data.</text>
</comment>
<protein>
    <recommendedName>
        <fullName evidence="2">3-hydroxyisobutyryl-CoA hydrolase</fullName>
        <ecNumber evidence="2">3.1.2.4</ecNumber>
    </recommendedName>
</protein>
<dbReference type="Proteomes" id="UP001215598">
    <property type="component" value="Unassembled WGS sequence"/>
</dbReference>
<dbReference type="GO" id="GO:0006574">
    <property type="term" value="P:L-valine catabolic process"/>
    <property type="evidence" value="ECO:0007669"/>
    <property type="project" value="TreeGrafter"/>
</dbReference>
<dbReference type="GO" id="GO:0005739">
    <property type="term" value="C:mitochondrion"/>
    <property type="evidence" value="ECO:0007669"/>
    <property type="project" value="TreeGrafter"/>
</dbReference>
<evidence type="ECO:0000313" key="6">
    <source>
        <dbReference type="Proteomes" id="UP001215598"/>
    </source>
</evidence>
<evidence type="ECO:0000256" key="1">
    <source>
        <dbReference type="ARBA" id="ARBA00001709"/>
    </source>
</evidence>
<dbReference type="AlphaFoldDB" id="A0AAD7NM42"/>
<evidence type="ECO:0000259" key="4">
    <source>
        <dbReference type="Pfam" id="PF16113"/>
    </source>
</evidence>
<sequence length="516" mass="57129">MLAATRFMSRRASVLSRTLAITKQMSGVAGTKPPSNADSEPVVRFESTLGLRTYVLNRPGKLNALNDEMLGLLRPKIEEWDSAELVNVIAGSGAGRAFCAGGDVQGRPTFIVRTKVEITVPGVVTYASNDQTRHKAIDFFRREFDMDLLLASLRKPYVAILDGHTMGGGVGLCANAPFRVATENTIFSMPETKIGYCPDVGASYFLSRLDGQLGTYLALTGETLKGRDVFDHGFATHFIPARRIPLLLERLSNLETSDNVAIDRTLEELSSEREPEDPPPTFIEQKRVALDHAFRHDSVEKIFTDLELFSSLDDPTTSQWAAQTLAALHHRSPTSLKVALKAIRLGKAMTLSQALNMELKIATAFCNGASPDFATGVTAVLVEKNNKVRPNWNPSSLQEVTEDIVDRFFAPHSKFLKGAPVIGDREFVPLEVNRGHNKRAVFRYTLPTENDIRDVITGEDPESGTMGYTLDDLLEYFHDSRAGKMGVNEKVLEVVRRKTTVVDNEDGNFVWLRWNA</sequence>
<evidence type="ECO:0000256" key="2">
    <source>
        <dbReference type="ARBA" id="ARBA00011915"/>
    </source>
</evidence>
<accession>A0AAD7NM42</accession>
<feature type="domain" description="Enoyl-CoA hydratase/isomerase" evidence="4">
    <location>
        <begin position="52"/>
        <end position="409"/>
    </location>
</feature>
<keyword evidence="6" id="KW-1185">Reference proteome</keyword>
<gene>
    <name evidence="5" type="ORF">B0H16DRAFT_1412698</name>
</gene>
<dbReference type="GO" id="GO:0003860">
    <property type="term" value="F:3-hydroxyisobutyryl-CoA hydrolase activity"/>
    <property type="evidence" value="ECO:0007669"/>
    <property type="project" value="UniProtKB-EC"/>
</dbReference>
<dbReference type="InterPro" id="IPR032259">
    <property type="entry name" value="HIBYL-CoA-H"/>
</dbReference>
<evidence type="ECO:0000313" key="5">
    <source>
        <dbReference type="EMBL" id="KAJ7766788.1"/>
    </source>
</evidence>
<dbReference type="Pfam" id="PF16113">
    <property type="entry name" value="ECH_2"/>
    <property type="match status" value="1"/>
</dbReference>
<dbReference type="Gene3D" id="3.90.226.10">
    <property type="entry name" value="2-enoyl-CoA Hydratase, Chain A, domain 1"/>
    <property type="match status" value="1"/>
</dbReference>
<dbReference type="InterPro" id="IPR045004">
    <property type="entry name" value="ECH_dom"/>
</dbReference>
<organism evidence="5 6">
    <name type="scientific">Mycena metata</name>
    <dbReference type="NCBI Taxonomy" id="1033252"/>
    <lineage>
        <taxon>Eukaryota</taxon>
        <taxon>Fungi</taxon>
        <taxon>Dikarya</taxon>
        <taxon>Basidiomycota</taxon>
        <taxon>Agaricomycotina</taxon>
        <taxon>Agaricomycetes</taxon>
        <taxon>Agaricomycetidae</taxon>
        <taxon>Agaricales</taxon>
        <taxon>Marasmiineae</taxon>
        <taxon>Mycenaceae</taxon>
        <taxon>Mycena</taxon>
    </lineage>
</organism>
<keyword evidence="3 5" id="KW-0378">Hydrolase</keyword>
<dbReference type="CDD" id="cd06558">
    <property type="entry name" value="crotonase-like"/>
    <property type="match status" value="1"/>
</dbReference>
<dbReference type="EMBL" id="JARKIB010000023">
    <property type="protein sequence ID" value="KAJ7766788.1"/>
    <property type="molecule type" value="Genomic_DNA"/>
</dbReference>
<dbReference type="SUPFAM" id="SSF52096">
    <property type="entry name" value="ClpP/crotonase"/>
    <property type="match status" value="1"/>
</dbReference>
<comment type="catalytic activity">
    <reaction evidence="1">
        <text>3-hydroxy-2-methylpropanoyl-CoA + H2O = 3-hydroxy-2-methylpropanoate + CoA + H(+)</text>
        <dbReference type="Rhea" id="RHEA:20888"/>
        <dbReference type="ChEBI" id="CHEBI:11805"/>
        <dbReference type="ChEBI" id="CHEBI:15377"/>
        <dbReference type="ChEBI" id="CHEBI:15378"/>
        <dbReference type="ChEBI" id="CHEBI:57287"/>
        <dbReference type="ChEBI" id="CHEBI:57340"/>
        <dbReference type="EC" id="3.1.2.4"/>
    </reaction>
</comment>
<dbReference type="NCBIfam" id="NF004127">
    <property type="entry name" value="PRK05617.1"/>
    <property type="match status" value="1"/>
</dbReference>
<reference evidence="5" key="1">
    <citation type="submission" date="2023-03" db="EMBL/GenBank/DDBJ databases">
        <title>Massive genome expansion in bonnet fungi (Mycena s.s.) driven by repeated elements and novel gene families across ecological guilds.</title>
        <authorList>
            <consortium name="Lawrence Berkeley National Laboratory"/>
            <person name="Harder C.B."/>
            <person name="Miyauchi S."/>
            <person name="Viragh M."/>
            <person name="Kuo A."/>
            <person name="Thoen E."/>
            <person name="Andreopoulos B."/>
            <person name="Lu D."/>
            <person name="Skrede I."/>
            <person name="Drula E."/>
            <person name="Henrissat B."/>
            <person name="Morin E."/>
            <person name="Kohler A."/>
            <person name="Barry K."/>
            <person name="LaButti K."/>
            <person name="Morin E."/>
            <person name="Salamov A."/>
            <person name="Lipzen A."/>
            <person name="Mereny Z."/>
            <person name="Hegedus B."/>
            <person name="Baldrian P."/>
            <person name="Stursova M."/>
            <person name="Weitz H."/>
            <person name="Taylor A."/>
            <person name="Grigoriev I.V."/>
            <person name="Nagy L.G."/>
            <person name="Martin F."/>
            <person name="Kauserud H."/>
        </authorList>
    </citation>
    <scope>NUCLEOTIDE SEQUENCE</scope>
    <source>
        <strain evidence="5">CBHHK182m</strain>
    </source>
</reference>
<name>A0AAD7NM42_9AGAR</name>
<dbReference type="EC" id="3.1.2.4" evidence="2"/>
<proteinExistence type="predicted"/>
<dbReference type="PANTHER" id="PTHR43176:SF3">
    <property type="entry name" value="3-HYDROXYISOBUTYRYL-COA HYDROLASE, MITOCHONDRIAL"/>
    <property type="match status" value="1"/>
</dbReference>
<dbReference type="InterPro" id="IPR029045">
    <property type="entry name" value="ClpP/crotonase-like_dom_sf"/>
</dbReference>
<evidence type="ECO:0000256" key="3">
    <source>
        <dbReference type="ARBA" id="ARBA00022801"/>
    </source>
</evidence>